<reference evidence="1 2" key="1">
    <citation type="submission" date="2011-02" db="EMBL/GenBank/DDBJ databases">
        <authorList>
            <person name="Nelson K.E."/>
            <person name="Sutton G."/>
            <person name="Torralba M."/>
            <person name="Durkin S."/>
            <person name="Harkins D."/>
            <person name="Montgomery R."/>
            <person name="Ziemer C."/>
            <person name="Klaassens E."/>
            <person name="Ocuiv P."/>
            <person name="Morrison M."/>
        </authorList>
    </citation>
    <scope>NUCLEOTIDE SEQUENCE [LARGE SCALE GENOMIC DNA]</scope>
    <source>
        <strain evidence="1 2">8</strain>
    </source>
</reference>
<accession>E9SEV5</accession>
<protein>
    <submittedName>
        <fullName evidence="1">Uncharacterized protein</fullName>
    </submittedName>
</protein>
<organism evidence="1 2">
    <name type="scientific">Ruminococcus albus 8</name>
    <dbReference type="NCBI Taxonomy" id="246199"/>
    <lineage>
        <taxon>Bacteria</taxon>
        <taxon>Bacillati</taxon>
        <taxon>Bacillota</taxon>
        <taxon>Clostridia</taxon>
        <taxon>Eubacteriales</taxon>
        <taxon>Oscillospiraceae</taxon>
        <taxon>Ruminococcus</taxon>
    </lineage>
</organism>
<comment type="caution">
    <text evidence="1">The sequence shown here is derived from an EMBL/GenBank/DDBJ whole genome shotgun (WGS) entry which is preliminary data.</text>
</comment>
<evidence type="ECO:0000313" key="1">
    <source>
        <dbReference type="EMBL" id="EGC02188.1"/>
    </source>
</evidence>
<gene>
    <name evidence="1" type="ORF">CUS_4293</name>
</gene>
<proteinExistence type="predicted"/>
<keyword evidence="2" id="KW-1185">Reference proteome</keyword>
<name>E9SEV5_RUMAL</name>
<dbReference type="EMBL" id="ADKM02000105">
    <property type="protein sequence ID" value="EGC02188.1"/>
    <property type="molecule type" value="Genomic_DNA"/>
</dbReference>
<dbReference type="Proteomes" id="UP000004259">
    <property type="component" value="Unassembled WGS sequence"/>
</dbReference>
<evidence type="ECO:0000313" key="2">
    <source>
        <dbReference type="Proteomes" id="UP000004259"/>
    </source>
</evidence>
<sequence length="110" mass="13237">MKSFSGTFYAFEYEDGSENYHNLDDAVKEYFRKKLKYETDKSVSSTARSDEYLKELIELSDNNIWIEWFSKAIIKQGWIDFEAEISNVVQRVEEFLCTNVNTIYRRFCFY</sequence>
<dbReference type="AlphaFoldDB" id="E9SEV5"/>